<dbReference type="InterPro" id="IPR006195">
    <property type="entry name" value="aa-tRNA-synth_II"/>
</dbReference>
<dbReference type="PANTHER" id="PTHR11451">
    <property type="entry name" value="THREONINE-TRNA LIGASE"/>
    <property type="match status" value="1"/>
</dbReference>
<keyword evidence="6 13" id="KW-0547">Nucleotide-binding</keyword>
<dbReference type="InterPro" id="IPR004095">
    <property type="entry name" value="TGS"/>
</dbReference>
<dbReference type="Pfam" id="PF00587">
    <property type="entry name" value="tRNA-synt_2b"/>
    <property type="match status" value="1"/>
</dbReference>
<dbReference type="Gene3D" id="3.40.50.800">
    <property type="entry name" value="Anticodon-binding domain"/>
    <property type="match status" value="1"/>
</dbReference>
<dbReference type="CDD" id="cd00860">
    <property type="entry name" value="ThrRS_anticodon"/>
    <property type="match status" value="1"/>
</dbReference>
<evidence type="ECO:0000256" key="12">
    <source>
        <dbReference type="ARBA" id="ARBA00049515"/>
    </source>
</evidence>
<evidence type="ECO:0000256" key="2">
    <source>
        <dbReference type="ARBA" id="ARBA00022490"/>
    </source>
</evidence>
<feature type="domain" description="TGS" evidence="15">
    <location>
        <begin position="3"/>
        <end position="60"/>
    </location>
</feature>
<keyword evidence="10 13" id="KW-0648">Protein biosynthesis</keyword>
<comment type="catalytic activity">
    <reaction evidence="12 13">
        <text>tRNA(Thr) + L-threonine + ATP = L-threonyl-tRNA(Thr) + AMP + diphosphate + H(+)</text>
        <dbReference type="Rhea" id="RHEA:24624"/>
        <dbReference type="Rhea" id="RHEA-COMP:9670"/>
        <dbReference type="Rhea" id="RHEA-COMP:9704"/>
        <dbReference type="ChEBI" id="CHEBI:15378"/>
        <dbReference type="ChEBI" id="CHEBI:30616"/>
        <dbReference type="ChEBI" id="CHEBI:33019"/>
        <dbReference type="ChEBI" id="CHEBI:57926"/>
        <dbReference type="ChEBI" id="CHEBI:78442"/>
        <dbReference type="ChEBI" id="CHEBI:78534"/>
        <dbReference type="ChEBI" id="CHEBI:456215"/>
        <dbReference type="EC" id="6.1.1.3"/>
    </reaction>
</comment>
<gene>
    <name evidence="13 16" type="primary">thrS</name>
    <name evidence="16" type="ORF">P7D78_06860</name>
</gene>
<dbReference type="PANTHER" id="PTHR11451:SF44">
    <property type="entry name" value="THREONINE--TRNA LIGASE, CHLOROPLASTIC_MITOCHONDRIAL 2"/>
    <property type="match status" value="1"/>
</dbReference>
<evidence type="ECO:0000313" key="16">
    <source>
        <dbReference type="EMBL" id="MDT2537838.1"/>
    </source>
</evidence>
<dbReference type="PROSITE" id="PS51880">
    <property type="entry name" value="TGS"/>
    <property type="match status" value="1"/>
</dbReference>
<dbReference type="GO" id="GO:0005737">
    <property type="term" value="C:cytoplasm"/>
    <property type="evidence" value="ECO:0007669"/>
    <property type="project" value="UniProtKB-SubCell"/>
</dbReference>
<evidence type="ECO:0000256" key="13">
    <source>
        <dbReference type="HAMAP-Rule" id="MF_00184"/>
    </source>
</evidence>
<dbReference type="GO" id="GO:0000049">
    <property type="term" value="F:tRNA binding"/>
    <property type="evidence" value="ECO:0007669"/>
    <property type="project" value="UniProtKB-KW"/>
</dbReference>
<accession>A0AAW8SSK1</accession>
<keyword evidence="5 13" id="KW-0479">Metal-binding</keyword>
<dbReference type="CDD" id="cd00771">
    <property type="entry name" value="ThrRS_core"/>
    <property type="match status" value="1"/>
</dbReference>
<dbReference type="GO" id="GO:0004829">
    <property type="term" value="F:threonine-tRNA ligase activity"/>
    <property type="evidence" value="ECO:0007669"/>
    <property type="project" value="UniProtKB-UniRule"/>
</dbReference>
<dbReference type="GO" id="GO:0006435">
    <property type="term" value="P:threonyl-tRNA aminoacylation"/>
    <property type="evidence" value="ECO:0007669"/>
    <property type="project" value="UniProtKB-UniRule"/>
</dbReference>
<evidence type="ECO:0000256" key="8">
    <source>
        <dbReference type="ARBA" id="ARBA00022840"/>
    </source>
</evidence>
<evidence type="ECO:0000259" key="15">
    <source>
        <dbReference type="PROSITE" id="PS51880"/>
    </source>
</evidence>
<dbReference type="InterPro" id="IPR045864">
    <property type="entry name" value="aa-tRNA-synth_II/BPL/LPL"/>
</dbReference>
<evidence type="ECO:0000256" key="3">
    <source>
        <dbReference type="ARBA" id="ARBA00022555"/>
    </source>
</evidence>
<keyword evidence="4 13" id="KW-0436">Ligase</keyword>
<dbReference type="SUPFAM" id="SSF55186">
    <property type="entry name" value="ThrRS/AlaRS common domain"/>
    <property type="match status" value="1"/>
</dbReference>
<keyword evidence="9 13" id="KW-0694">RNA-binding</keyword>
<dbReference type="InterPro" id="IPR012675">
    <property type="entry name" value="Beta-grasp_dom_sf"/>
</dbReference>
<dbReference type="Gene3D" id="3.10.20.30">
    <property type="match status" value="1"/>
</dbReference>
<dbReference type="GO" id="GO:0140096">
    <property type="term" value="F:catalytic activity, acting on a protein"/>
    <property type="evidence" value="ECO:0007669"/>
    <property type="project" value="UniProtKB-ARBA"/>
</dbReference>
<dbReference type="GO" id="GO:0016740">
    <property type="term" value="F:transferase activity"/>
    <property type="evidence" value="ECO:0007669"/>
    <property type="project" value="UniProtKB-ARBA"/>
</dbReference>
<comment type="caution">
    <text evidence="13">Lacks conserved residue(s) required for the propagation of feature annotation.</text>
</comment>
<sequence>MSKEVEIVLPDGSKQKVAKGTTLFEIKNQLMEEAVVGSIDGELVDLSTPVSENAELAFYDCASNEGTTAICQLVSLLLQEAIKACYPEALFAKAHREEQTIWVDLRVKQPLSALILKDLEHHIKKQIKTNRTIKSARMTVSEAKEVFKDNELKLSALEELDAEQVVFVYSFGNVTEYFLEPTALDLPMAKYFSLLKVSGAYWQGNPENEMLQRVTGVVFSEKAQLLAHLEYLEESEKRSHQKLGKELDLFMFSEEAPGMPFYLENGLTIRNELQKFLRELQAKYDYKEVKTPLILNQRLWERSGHWDHYKNNMYFTKVADEDYALKPMNCPGHCLIYKDRKRSYRDLPMRMAEFGQVHRHEFSGALNGLLRVRTFCQDDAHIFVRRNQIEQEIALALKIIDEVYKIFGFEYGVELSTRPDDFMGEIELWDEAEASLGKVLTDLGYKYNINEGDGTFYGPKIDIHIKDALNRSHQCATVQLDFQMPEKFDLTYVDENNQEAQPVMIHRAVFGSLDRFLGILIEHYAGAFPFWLAPKQVALISVAQTHESGVEELFQEFHAAGIRVEKDLRNEKLGKKIREAELRKIPYILVIGDKELTEDTFAVRKHGSNTVKQMSKAAFLSLLKQQLQEKNHQYY</sequence>
<dbReference type="GeneID" id="67040819"/>
<dbReference type="InterPro" id="IPR002320">
    <property type="entry name" value="Thr-tRNA-ligase_IIa"/>
</dbReference>
<comment type="subunit">
    <text evidence="13">Homodimer.</text>
</comment>
<evidence type="ECO:0000256" key="11">
    <source>
        <dbReference type="ARBA" id="ARBA00023146"/>
    </source>
</evidence>
<dbReference type="GO" id="GO:0005524">
    <property type="term" value="F:ATP binding"/>
    <property type="evidence" value="ECO:0007669"/>
    <property type="project" value="UniProtKB-UniRule"/>
</dbReference>
<keyword evidence="8 13" id="KW-0067">ATP-binding</keyword>
<dbReference type="FunFam" id="3.30.930.10:FF:000002">
    <property type="entry name" value="Threonine--tRNA ligase"/>
    <property type="match status" value="1"/>
</dbReference>
<evidence type="ECO:0000256" key="9">
    <source>
        <dbReference type="ARBA" id="ARBA00022884"/>
    </source>
</evidence>
<dbReference type="AlphaFoldDB" id="A0AAW8SSK1"/>
<evidence type="ECO:0000256" key="10">
    <source>
        <dbReference type="ARBA" id="ARBA00022917"/>
    </source>
</evidence>
<dbReference type="GO" id="GO:0046872">
    <property type="term" value="F:metal ion binding"/>
    <property type="evidence" value="ECO:0007669"/>
    <property type="project" value="UniProtKB-KW"/>
</dbReference>
<evidence type="ECO:0000256" key="5">
    <source>
        <dbReference type="ARBA" id="ARBA00022723"/>
    </source>
</evidence>
<evidence type="ECO:0000256" key="6">
    <source>
        <dbReference type="ARBA" id="ARBA00022741"/>
    </source>
</evidence>
<feature type="binding site" evidence="13">
    <location>
        <position position="381"/>
    </location>
    <ligand>
        <name>Zn(2+)</name>
        <dbReference type="ChEBI" id="CHEBI:29105"/>
        <note>catalytic</note>
    </ligand>
</feature>
<dbReference type="PROSITE" id="PS50862">
    <property type="entry name" value="AA_TRNA_LIGASE_II"/>
    <property type="match status" value="1"/>
</dbReference>
<dbReference type="InterPro" id="IPR002314">
    <property type="entry name" value="aa-tRNA-synt_IIb"/>
</dbReference>
<evidence type="ECO:0000256" key="1">
    <source>
        <dbReference type="ARBA" id="ARBA00008226"/>
    </source>
</evidence>
<comment type="cofactor">
    <cofactor evidence="13">
        <name>Zn(2+)</name>
        <dbReference type="ChEBI" id="CHEBI:29105"/>
    </cofactor>
    <text evidence="13">Binds 1 zinc ion per subunit.</text>
</comment>
<dbReference type="Pfam" id="PF03129">
    <property type="entry name" value="HGTP_anticodon"/>
    <property type="match status" value="1"/>
</dbReference>
<keyword evidence="11 13" id="KW-0030">Aminoacyl-tRNA synthetase</keyword>
<dbReference type="Proteomes" id="UP001249240">
    <property type="component" value="Unassembled WGS sequence"/>
</dbReference>
<keyword evidence="7 13" id="KW-0862">Zinc</keyword>
<dbReference type="NCBIfam" id="TIGR00418">
    <property type="entry name" value="thrS"/>
    <property type="match status" value="1"/>
</dbReference>
<reference evidence="16" key="1">
    <citation type="submission" date="2023-03" db="EMBL/GenBank/DDBJ databases">
        <authorList>
            <person name="Shen W."/>
            <person name="Cai J."/>
        </authorList>
    </citation>
    <scope>NUCLEOTIDE SEQUENCE</scope>
    <source>
        <strain evidence="16">B646-2</strain>
    </source>
</reference>
<dbReference type="SUPFAM" id="SSF81271">
    <property type="entry name" value="TGS-like"/>
    <property type="match status" value="1"/>
</dbReference>
<dbReference type="InterPro" id="IPR012676">
    <property type="entry name" value="TGS-like"/>
</dbReference>
<protein>
    <recommendedName>
        <fullName evidence="13">Threonine--tRNA ligase</fullName>
        <ecNumber evidence="13">6.1.1.3</ecNumber>
    </recommendedName>
    <alternativeName>
        <fullName evidence="13">Threonyl-tRNA synthetase</fullName>
        <shortName evidence="13">ThrRS</shortName>
    </alternativeName>
</protein>
<dbReference type="RefSeq" id="WP_010745598.1">
    <property type="nucleotide sequence ID" value="NZ_BAAAXM010000052.1"/>
</dbReference>
<dbReference type="SUPFAM" id="SSF55681">
    <property type="entry name" value="Class II aaRS and biotin synthetases"/>
    <property type="match status" value="1"/>
</dbReference>
<feature type="domain" description="Aminoacyl-transfer RNA synthetases class-II family profile" evidence="14">
    <location>
        <begin position="266"/>
        <end position="529"/>
    </location>
</feature>
<comment type="similarity">
    <text evidence="1 13">Belongs to the class-II aminoacyl-tRNA synthetase family.</text>
</comment>
<organism evidence="16 17">
    <name type="scientific">Enterococcus raffinosus</name>
    <dbReference type="NCBI Taxonomy" id="71452"/>
    <lineage>
        <taxon>Bacteria</taxon>
        <taxon>Bacillati</taxon>
        <taxon>Bacillota</taxon>
        <taxon>Bacilli</taxon>
        <taxon>Lactobacillales</taxon>
        <taxon>Enterococcaceae</taxon>
        <taxon>Enterococcus</taxon>
    </lineage>
</organism>
<dbReference type="Gene3D" id="3.30.930.10">
    <property type="entry name" value="Bira Bifunctional Protein, Domain 2"/>
    <property type="match status" value="1"/>
</dbReference>
<dbReference type="EMBL" id="JARPXM010000005">
    <property type="protein sequence ID" value="MDT2537838.1"/>
    <property type="molecule type" value="Genomic_DNA"/>
</dbReference>
<dbReference type="CDD" id="cd01667">
    <property type="entry name" value="TGS_ThrRS"/>
    <property type="match status" value="1"/>
</dbReference>
<evidence type="ECO:0000313" key="17">
    <source>
        <dbReference type="Proteomes" id="UP001249240"/>
    </source>
</evidence>
<dbReference type="Gene3D" id="3.30.980.10">
    <property type="entry name" value="Threonyl-trna Synthetase, Chain A, domain 2"/>
    <property type="match status" value="1"/>
</dbReference>
<dbReference type="InterPro" id="IPR018163">
    <property type="entry name" value="Thr/Ala-tRNA-synth_IIc_edit"/>
</dbReference>
<dbReference type="EC" id="6.1.1.3" evidence="13"/>
<feature type="binding site" evidence="13">
    <location>
        <position position="330"/>
    </location>
    <ligand>
        <name>Zn(2+)</name>
        <dbReference type="ChEBI" id="CHEBI:29105"/>
        <note>catalytic</note>
    </ligand>
</feature>
<dbReference type="HAMAP" id="MF_00184">
    <property type="entry name" value="Thr_tRNA_synth"/>
    <property type="match status" value="1"/>
</dbReference>
<dbReference type="SUPFAM" id="SSF52954">
    <property type="entry name" value="Class II aaRS ABD-related"/>
    <property type="match status" value="1"/>
</dbReference>
<dbReference type="PRINTS" id="PR01047">
    <property type="entry name" value="TRNASYNTHTHR"/>
</dbReference>
<dbReference type="InterPro" id="IPR036621">
    <property type="entry name" value="Anticodon-bd_dom_sf"/>
</dbReference>
<keyword evidence="2 13" id="KW-0963">Cytoplasm</keyword>
<evidence type="ECO:0000259" key="14">
    <source>
        <dbReference type="PROSITE" id="PS50862"/>
    </source>
</evidence>
<feature type="binding site" evidence="13">
    <location>
        <position position="506"/>
    </location>
    <ligand>
        <name>Zn(2+)</name>
        <dbReference type="ChEBI" id="CHEBI:29105"/>
        <note>catalytic</note>
    </ligand>
</feature>
<comment type="caution">
    <text evidence="16">The sequence shown here is derived from an EMBL/GenBank/DDBJ whole genome shotgun (WGS) entry which is preliminary data.</text>
</comment>
<proteinExistence type="inferred from homology"/>
<comment type="subcellular location">
    <subcellularLocation>
        <location evidence="13">Cytoplasm</location>
    </subcellularLocation>
</comment>
<dbReference type="InterPro" id="IPR047246">
    <property type="entry name" value="ThrRS_anticodon"/>
</dbReference>
<evidence type="ECO:0000256" key="7">
    <source>
        <dbReference type="ARBA" id="ARBA00022833"/>
    </source>
</evidence>
<dbReference type="FunFam" id="3.40.50.800:FF:000001">
    <property type="entry name" value="Threonine--tRNA ligase"/>
    <property type="match status" value="1"/>
</dbReference>
<evidence type="ECO:0000256" key="4">
    <source>
        <dbReference type="ARBA" id="ARBA00022598"/>
    </source>
</evidence>
<name>A0AAW8SSK1_9ENTE</name>
<keyword evidence="3 13" id="KW-0820">tRNA-binding</keyword>
<dbReference type="InterPro" id="IPR033728">
    <property type="entry name" value="ThrRS_core"/>
</dbReference>
<dbReference type="InterPro" id="IPR004154">
    <property type="entry name" value="Anticodon-bd"/>
</dbReference>